<dbReference type="Proteomes" id="UP000823641">
    <property type="component" value="Unassembled WGS sequence"/>
</dbReference>
<reference evidence="1" key="1">
    <citation type="submission" date="2020-10" db="EMBL/GenBank/DDBJ databases">
        <authorList>
            <person name="Gilroy R."/>
        </authorList>
    </citation>
    <scope>NUCLEOTIDE SEQUENCE</scope>
    <source>
        <strain evidence="1">G3-3990</strain>
    </source>
</reference>
<sequence>MGLLNNIKDHFTNAEFSVAPNKKLKTICADFKEAFGCTLAVYKGVKLADPEMTIKQLNDKTSKAVNTRSSEELKIKASMKVGEVEKLFDSVYGLTVQIKDPAGKSCVDNNLTIGQAARGEK</sequence>
<organism evidence="1 2">
    <name type="scientific">Candidatus Gallipaludibacter merdavium</name>
    <dbReference type="NCBI Taxonomy" id="2840839"/>
    <lineage>
        <taxon>Bacteria</taxon>
        <taxon>Pseudomonadati</taxon>
        <taxon>Bacteroidota</taxon>
        <taxon>Bacteroidia</taxon>
        <taxon>Bacteroidales</taxon>
        <taxon>Candidatus Gallipaludibacter</taxon>
    </lineage>
</organism>
<reference evidence="1" key="2">
    <citation type="journal article" date="2021" name="PeerJ">
        <title>Extensive microbial diversity within the chicken gut microbiome revealed by metagenomics and culture.</title>
        <authorList>
            <person name="Gilroy R."/>
            <person name="Ravi A."/>
            <person name="Getino M."/>
            <person name="Pursley I."/>
            <person name="Horton D.L."/>
            <person name="Alikhan N.F."/>
            <person name="Baker D."/>
            <person name="Gharbi K."/>
            <person name="Hall N."/>
            <person name="Watson M."/>
            <person name="Adriaenssens E.M."/>
            <person name="Foster-Nyarko E."/>
            <person name="Jarju S."/>
            <person name="Secka A."/>
            <person name="Antonio M."/>
            <person name="Oren A."/>
            <person name="Chaudhuri R.R."/>
            <person name="La Ragione R."/>
            <person name="Hildebrand F."/>
            <person name="Pallen M.J."/>
        </authorList>
    </citation>
    <scope>NUCLEOTIDE SEQUENCE</scope>
    <source>
        <strain evidence="1">G3-3990</strain>
    </source>
</reference>
<dbReference type="AlphaFoldDB" id="A0A9D9N4L0"/>
<dbReference type="EMBL" id="JADIMG010000066">
    <property type="protein sequence ID" value="MBO8459980.1"/>
    <property type="molecule type" value="Genomic_DNA"/>
</dbReference>
<comment type="caution">
    <text evidence="1">The sequence shown here is derived from an EMBL/GenBank/DDBJ whole genome shotgun (WGS) entry which is preliminary data.</text>
</comment>
<name>A0A9D9N4L0_9BACT</name>
<evidence type="ECO:0000313" key="1">
    <source>
        <dbReference type="EMBL" id="MBO8459980.1"/>
    </source>
</evidence>
<protein>
    <submittedName>
        <fullName evidence="1">Uncharacterized protein</fullName>
    </submittedName>
</protein>
<gene>
    <name evidence="1" type="ORF">IAA73_06595</name>
</gene>
<evidence type="ECO:0000313" key="2">
    <source>
        <dbReference type="Proteomes" id="UP000823641"/>
    </source>
</evidence>
<proteinExistence type="predicted"/>
<accession>A0A9D9N4L0</accession>